<sequence length="351" mass="39380">MLMEKSQLQESNPKTLWAASLQFPGLKPERDLTLGNLLSLDEQDILASKQPTPKVPVNPTNESAGQAKDPEITWATVAREAKKLPVECRPPKVDQPCNPKGKFESSQFEPSNKISPSMDATEGYKTLVDSIIRPIGNCKSLSMADWFENYCTLGHQEVAHHHSCNKSTSCSSIPHTQQPQETTNQSPKLYCPPGAPFGPLHFTEYPPNPAYLEFTLEEILIYNPEARTRETKTIGREGTKVIIPPLLFCNKYNYLPTYLVPMTPSLTLWSNCLQESIATNEFTSTHIFGMMYITLTGLINSMMPASSPWALLGKFLYYIIKDVAKAKYKLSQLEEYKKITTVLNGNQMINI</sequence>
<keyword evidence="2" id="KW-1185">Reference proteome</keyword>
<dbReference type="EMBL" id="QTSX02001439">
    <property type="protein sequence ID" value="KAJ9082209.1"/>
    <property type="molecule type" value="Genomic_DNA"/>
</dbReference>
<organism evidence="1 2">
    <name type="scientific">Entomophthora muscae</name>
    <dbReference type="NCBI Taxonomy" id="34485"/>
    <lineage>
        <taxon>Eukaryota</taxon>
        <taxon>Fungi</taxon>
        <taxon>Fungi incertae sedis</taxon>
        <taxon>Zoopagomycota</taxon>
        <taxon>Entomophthoromycotina</taxon>
        <taxon>Entomophthoromycetes</taxon>
        <taxon>Entomophthorales</taxon>
        <taxon>Entomophthoraceae</taxon>
        <taxon>Entomophthora</taxon>
    </lineage>
</organism>
<name>A0ACC2U5A5_9FUNG</name>
<evidence type="ECO:0000313" key="1">
    <source>
        <dbReference type="EMBL" id="KAJ9082209.1"/>
    </source>
</evidence>
<reference evidence="1" key="1">
    <citation type="submission" date="2022-04" db="EMBL/GenBank/DDBJ databases">
        <title>Genome of the entomopathogenic fungus Entomophthora muscae.</title>
        <authorList>
            <person name="Elya C."/>
            <person name="Lovett B.R."/>
            <person name="Lee E."/>
            <person name="Macias A.M."/>
            <person name="Hajek A.E."/>
            <person name="De Bivort B.L."/>
            <person name="Kasson M.T."/>
            <person name="De Fine Licht H.H."/>
            <person name="Stajich J.E."/>
        </authorList>
    </citation>
    <scope>NUCLEOTIDE SEQUENCE</scope>
    <source>
        <strain evidence="1">Berkeley</strain>
    </source>
</reference>
<dbReference type="Proteomes" id="UP001165960">
    <property type="component" value="Unassembled WGS sequence"/>
</dbReference>
<proteinExistence type="predicted"/>
<evidence type="ECO:0000313" key="2">
    <source>
        <dbReference type="Proteomes" id="UP001165960"/>
    </source>
</evidence>
<gene>
    <name evidence="1" type="ORF">DSO57_1006654</name>
</gene>
<accession>A0ACC2U5A5</accession>
<protein>
    <submittedName>
        <fullName evidence="1">Uncharacterized protein</fullName>
    </submittedName>
</protein>
<comment type="caution">
    <text evidence="1">The sequence shown here is derived from an EMBL/GenBank/DDBJ whole genome shotgun (WGS) entry which is preliminary data.</text>
</comment>